<keyword evidence="1" id="KW-0732">Signal</keyword>
<name>A0ABN2R124_9ACTN</name>
<dbReference type="Proteomes" id="UP001499854">
    <property type="component" value="Unassembled WGS sequence"/>
</dbReference>
<dbReference type="EMBL" id="BAAAQM010000007">
    <property type="protein sequence ID" value="GAA1961764.1"/>
    <property type="molecule type" value="Genomic_DNA"/>
</dbReference>
<comment type="caution">
    <text evidence="2">The sequence shown here is derived from an EMBL/GenBank/DDBJ whole genome shotgun (WGS) entry which is preliminary data.</text>
</comment>
<evidence type="ECO:0008006" key="4">
    <source>
        <dbReference type="Google" id="ProtNLM"/>
    </source>
</evidence>
<evidence type="ECO:0000313" key="3">
    <source>
        <dbReference type="Proteomes" id="UP001499854"/>
    </source>
</evidence>
<keyword evidence="3" id="KW-1185">Reference proteome</keyword>
<protein>
    <recommendedName>
        <fullName evidence="4">Secreted protein</fullName>
    </recommendedName>
</protein>
<evidence type="ECO:0000313" key="2">
    <source>
        <dbReference type="EMBL" id="GAA1961764.1"/>
    </source>
</evidence>
<gene>
    <name evidence="2" type="ORF">GCM10009838_18030</name>
</gene>
<evidence type="ECO:0000256" key="1">
    <source>
        <dbReference type="SAM" id="SignalP"/>
    </source>
</evidence>
<proteinExistence type="predicted"/>
<reference evidence="2 3" key="1">
    <citation type="journal article" date="2019" name="Int. J. Syst. Evol. Microbiol.">
        <title>The Global Catalogue of Microorganisms (GCM) 10K type strain sequencing project: providing services to taxonomists for standard genome sequencing and annotation.</title>
        <authorList>
            <consortium name="The Broad Institute Genomics Platform"/>
            <consortium name="The Broad Institute Genome Sequencing Center for Infectious Disease"/>
            <person name="Wu L."/>
            <person name="Ma J."/>
        </authorList>
    </citation>
    <scope>NUCLEOTIDE SEQUENCE [LARGE SCALE GENOMIC DNA]</scope>
    <source>
        <strain evidence="2 3">JCM 16013</strain>
    </source>
</reference>
<organism evidence="2 3">
    <name type="scientific">Catenulispora subtropica</name>
    <dbReference type="NCBI Taxonomy" id="450798"/>
    <lineage>
        <taxon>Bacteria</taxon>
        <taxon>Bacillati</taxon>
        <taxon>Actinomycetota</taxon>
        <taxon>Actinomycetes</taxon>
        <taxon>Catenulisporales</taxon>
        <taxon>Catenulisporaceae</taxon>
        <taxon>Catenulispora</taxon>
    </lineage>
</organism>
<feature type="chain" id="PRO_5047198479" description="Secreted protein" evidence="1">
    <location>
        <begin position="35"/>
        <end position="137"/>
    </location>
</feature>
<feature type="signal peptide" evidence="1">
    <location>
        <begin position="1"/>
        <end position="34"/>
    </location>
</feature>
<dbReference type="RefSeq" id="WP_344656484.1">
    <property type="nucleotide sequence ID" value="NZ_BAAAQM010000007.1"/>
</dbReference>
<accession>A0ABN2R124</accession>
<sequence>MFKIGLRGRTVTGVTAAALAASALAVATPGAAHATAGGYCGYYFSGYSSQPTDVWTVFVKQPPGCHDVNLTWVDHSSYYGAFYWDSAGNPHMSTTGAQWHSAYSTWDQVIMTSVNTGTRVIVVASDGGAGYGVHVDL</sequence>